<name>A0A956NHY6_UNCEI</name>
<dbReference type="InterPro" id="IPR052024">
    <property type="entry name" value="Methanogen_methyltrans"/>
</dbReference>
<dbReference type="CDD" id="cd03465">
    <property type="entry name" value="URO-D_like"/>
    <property type="match status" value="1"/>
</dbReference>
<organism evidence="2 3">
    <name type="scientific">Eiseniibacteriota bacterium</name>
    <dbReference type="NCBI Taxonomy" id="2212470"/>
    <lineage>
        <taxon>Bacteria</taxon>
        <taxon>Candidatus Eiseniibacteriota</taxon>
    </lineage>
</organism>
<dbReference type="PANTHER" id="PTHR47099:SF1">
    <property type="entry name" value="METHYLCOBAMIDE:COM METHYLTRANSFERASE MTBA"/>
    <property type="match status" value="1"/>
</dbReference>
<evidence type="ECO:0000313" key="2">
    <source>
        <dbReference type="EMBL" id="MCA9759027.1"/>
    </source>
</evidence>
<feature type="domain" description="Uroporphyrinogen decarboxylase (URO-D)" evidence="1">
    <location>
        <begin position="4"/>
        <end position="334"/>
    </location>
</feature>
<evidence type="ECO:0000313" key="3">
    <source>
        <dbReference type="Proteomes" id="UP000739538"/>
    </source>
</evidence>
<dbReference type="EMBL" id="JAGQHS010000250">
    <property type="protein sequence ID" value="MCA9759027.1"/>
    <property type="molecule type" value="Genomic_DNA"/>
</dbReference>
<dbReference type="Pfam" id="PF01208">
    <property type="entry name" value="URO-D"/>
    <property type="match status" value="1"/>
</dbReference>
<comment type="caution">
    <text evidence="2">The sequence shown here is derived from an EMBL/GenBank/DDBJ whole genome shotgun (WGS) entry which is preliminary data.</text>
</comment>
<dbReference type="Gene3D" id="3.20.20.210">
    <property type="match status" value="1"/>
</dbReference>
<dbReference type="InterPro" id="IPR000257">
    <property type="entry name" value="Uroporphyrinogen_deCOase"/>
</dbReference>
<dbReference type="AlphaFoldDB" id="A0A956NHY6"/>
<proteinExistence type="predicted"/>
<dbReference type="GO" id="GO:0004853">
    <property type="term" value="F:uroporphyrinogen decarboxylase activity"/>
    <property type="evidence" value="ECO:0007669"/>
    <property type="project" value="InterPro"/>
</dbReference>
<dbReference type="Proteomes" id="UP000739538">
    <property type="component" value="Unassembled WGS sequence"/>
</dbReference>
<reference evidence="2" key="2">
    <citation type="journal article" date="2021" name="Microbiome">
        <title>Successional dynamics and alternative stable states in a saline activated sludge microbial community over 9 years.</title>
        <authorList>
            <person name="Wang Y."/>
            <person name="Ye J."/>
            <person name="Ju F."/>
            <person name="Liu L."/>
            <person name="Boyd J.A."/>
            <person name="Deng Y."/>
            <person name="Parks D.H."/>
            <person name="Jiang X."/>
            <person name="Yin X."/>
            <person name="Woodcroft B.J."/>
            <person name="Tyson G.W."/>
            <person name="Hugenholtz P."/>
            <person name="Polz M.F."/>
            <person name="Zhang T."/>
        </authorList>
    </citation>
    <scope>NUCLEOTIDE SEQUENCE</scope>
    <source>
        <strain evidence="2">HKST-UBA02</strain>
    </source>
</reference>
<dbReference type="InterPro" id="IPR038071">
    <property type="entry name" value="UROD/MetE-like_sf"/>
</dbReference>
<protein>
    <submittedName>
        <fullName evidence="2">Uroporphyrinogen decarboxylase family protein</fullName>
    </submittedName>
</protein>
<reference evidence="2" key="1">
    <citation type="submission" date="2020-04" db="EMBL/GenBank/DDBJ databases">
        <authorList>
            <person name="Zhang T."/>
        </authorList>
    </citation>
    <scope>NUCLEOTIDE SEQUENCE</scope>
    <source>
        <strain evidence="2">HKST-UBA02</strain>
    </source>
</reference>
<evidence type="ECO:0000259" key="1">
    <source>
        <dbReference type="Pfam" id="PF01208"/>
    </source>
</evidence>
<gene>
    <name evidence="2" type="ORF">KDA27_24760</name>
</gene>
<dbReference type="SUPFAM" id="SSF51726">
    <property type="entry name" value="UROD/MetE-like"/>
    <property type="match status" value="1"/>
</dbReference>
<sequence>MNSLERILEAVHMRPIDPAPVAPVLLQQGARLLGMPLTEYFGDPSHAFEGQCRVVERFDPDAVFAIPHVVQDVLGWGSTLTFHPDGAPSVGGMVIKRYEEIPNLPIPDPTAHPYLAKTLRNAERLAKTYGGEKLVVGAVIGPFSLHSLLMGMGKSIGLLVEHEEARRQFYPILMERMMDYTVRWAQAQLSAGCHVVVVAEGVASATLLREKTFVQDAVPVIREFVRRVDGLVALELVGDASPFLKHLADLPVAVFLIGSQDPPGEARRSIGNQALMGNLNNLKLIHWGPERVEFEARRVLAEAGPGFILSNQGPEVPWAVPDENIEALIRAARSRAQTRAA</sequence>
<accession>A0A956NHY6</accession>
<dbReference type="GO" id="GO:0006779">
    <property type="term" value="P:porphyrin-containing compound biosynthetic process"/>
    <property type="evidence" value="ECO:0007669"/>
    <property type="project" value="InterPro"/>
</dbReference>
<dbReference type="PANTHER" id="PTHR47099">
    <property type="entry name" value="METHYLCOBAMIDE:COM METHYLTRANSFERASE MTBA"/>
    <property type="match status" value="1"/>
</dbReference>